<dbReference type="AlphaFoldDB" id="A0A8B6E3H7"/>
<accession>A0A8B6E3H7</accession>
<dbReference type="OrthoDB" id="10452246at2759"/>
<name>A0A8B6E3H7_MYTGA</name>
<keyword evidence="1" id="KW-0812">Transmembrane</keyword>
<keyword evidence="1" id="KW-1133">Transmembrane helix</keyword>
<evidence type="ECO:0000313" key="2">
    <source>
        <dbReference type="EMBL" id="VDI28348.1"/>
    </source>
</evidence>
<keyword evidence="3" id="KW-1185">Reference proteome</keyword>
<proteinExistence type="predicted"/>
<sequence>MSKFIPVFFTIWPGMIVICTLRTWGRHRGSSHAFPIRRKSKSRLGRHSSLKNKALMVAFDYLTEQDIEVESLVIDGIVLYIDMDEGYDIPVEVPAMDESLLLRQSVYPVDYMDGFKQLE</sequence>
<organism evidence="2 3">
    <name type="scientific">Mytilus galloprovincialis</name>
    <name type="common">Mediterranean mussel</name>
    <dbReference type="NCBI Taxonomy" id="29158"/>
    <lineage>
        <taxon>Eukaryota</taxon>
        <taxon>Metazoa</taxon>
        <taxon>Spiralia</taxon>
        <taxon>Lophotrochozoa</taxon>
        <taxon>Mollusca</taxon>
        <taxon>Bivalvia</taxon>
        <taxon>Autobranchia</taxon>
        <taxon>Pteriomorphia</taxon>
        <taxon>Mytilida</taxon>
        <taxon>Mytiloidea</taxon>
        <taxon>Mytilidae</taxon>
        <taxon>Mytilinae</taxon>
        <taxon>Mytilus</taxon>
    </lineage>
</organism>
<reference evidence="2" key="1">
    <citation type="submission" date="2018-11" db="EMBL/GenBank/DDBJ databases">
        <authorList>
            <person name="Alioto T."/>
            <person name="Alioto T."/>
        </authorList>
    </citation>
    <scope>NUCLEOTIDE SEQUENCE</scope>
</reference>
<protein>
    <submittedName>
        <fullName evidence="2">Uncharacterized protein</fullName>
    </submittedName>
</protein>
<feature type="transmembrane region" description="Helical" evidence="1">
    <location>
        <begin position="6"/>
        <end position="24"/>
    </location>
</feature>
<gene>
    <name evidence="2" type="ORF">MGAL_10B075487</name>
</gene>
<comment type="caution">
    <text evidence="2">The sequence shown here is derived from an EMBL/GenBank/DDBJ whole genome shotgun (WGS) entry which is preliminary data.</text>
</comment>
<evidence type="ECO:0000256" key="1">
    <source>
        <dbReference type="SAM" id="Phobius"/>
    </source>
</evidence>
<keyword evidence="1" id="KW-0472">Membrane</keyword>
<evidence type="ECO:0000313" key="3">
    <source>
        <dbReference type="Proteomes" id="UP000596742"/>
    </source>
</evidence>
<dbReference type="Proteomes" id="UP000596742">
    <property type="component" value="Unassembled WGS sequence"/>
</dbReference>
<dbReference type="EMBL" id="UYJE01004477">
    <property type="protein sequence ID" value="VDI28348.1"/>
    <property type="molecule type" value="Genomic_DNA"/>
</dbReference>